<dbReference type="EnsemblPlants" id="LPERR07G01370.1">
    <property type="protein sequence ID" value="LPERR07G01370.1"/>
    <property type="gene ID" value="LPERR07G01370"/>
</dbReference>
<reference evidence="4" key="2">
    <citation type="submission" date="2013-12" db="EMBL/GenBank/DDBJ databases">
        <authorList>
            <person name="Yu Y."/>
            <person name="Lee S."/>
            <person name="de Baynast K."/>
            <person name="Wissotski M."/>
            <person name="Liu L."/>
            <person name="Talag J."/>
            <person name="Goicoechea J."/>
            <person name="Angelova A."/>
            <person name="Jetty R."/>
            <person name="Kudrna D."/>
            <person name="Golser W."/>
            <person name="Rivera L."/>
            <person name="Zhang J."/>
            <person name="Wing R."/>
        </authorList>
    </citation>
    <scope>NUCLEOTIDE SEQUENCE</scope>
</reference>
<evidence type="ECO:0000313" key="4">
    <source>
        <dbReference type="Proteomes" id="UP000032180"/>
    </source>
</evidence>
<reference evidence="3" key="3">
    <citation type="submission" date="2015-04" db="UniProtKB">
        <authorList>
            <consortium name="EnsemblPlants"/>
        </authorList>
    </citation>
    <scope>IDENTIFICATION</scope>
</reference>
<organism evidence="3 4">
    <name type="scientific">Leersia perrieri</name>
    <dbReference type="NCBI Taxonomy" id="77586"/>
    <lineage>
        <taxon>Eukaryota</taxon>
        <taxon>Viridiplantae</taxon>
        <taxon>Streptophyta</taxon>
        <taxon>Embryophyta</taxon>
        <taxon>Tracheophyta</taxon>
        <taxon>Spermatophyta</taxon>
        <taxon>Magnoliopsida</taxon>
        <taxon>Liliopsida</taxon>
        <taxon>Poales</taxon>
        <taxon>Poaceae</taxon>
        <taxon>BOP clade</taxon>
        <taxon>Oryzoideae</taxon>
        <taxon>Oryzeae</taxon>
        <taxon>Oryzinae</taxon>
        <taxon>Leersia</taxon>
    </lineage>
</organism>
<dbReference type="PANTHER" id="PTHR33377">
    <property type="entry name" value="OS10G0134700 PROTEIN-RELATED"/>
    <property type="match status" value="1"/>
</dbReference>
<evidence type="ECO:0000256" key="2">
    <source>
        <dbReference type="SAM" id="MobiDB-lite"/>
    </source>
</evidence>
<feature type="compositionally biased region" description="Basic and acidic residues" evidence="2">
    <location>
        <begin position="1164"/>
        <end position="1186"/>
    </location>
</feature>
<dbReference type="Proteomes" id="UP000032180">
    <property type="component" value="Chromosome 7"/>
</dbReference>
<dbReference type="Gramene" id="LPERR07G01370.1">
    <property type="protein sequence ID" value="LPERR07G01370.1"/>
    <property type="gene ID" value="LPERR07G01370"/>
</dbReference>
<reference evidence="3 4" key="1">
    <citation type="submission" date="2012-08" db="EMBL/GenBank/DDBJ databases">
        <title>Oryza genome evolution.</title>
        <authorList>
            <person name="Wing R.A."/>
        </authorList>
    </citation>
    <scope>NUCLEOTIDE SEQUENCE</scope>
</reference>
<dbReference type="eggNOG" id="ENOG502R51T">
    <property type="taxonomic scope" value="Eukaryota"/>
</dbReference>
<keyword evidence="4" id="KW-1185">Reference proteome</keyword>
<feature type="region of interest" description="Disordered" evidence="2">
    <location>
        <begin position="1405"/>
        <end position="1425"/>
    </location>
</feature>
<dbReference type="InterPro" id="IPR013181">
    <property type="entry name" value="DUF1719"/>
</dbReference>
<evidence type="ECO:0000256" key="1">
    <source>
        <dbReference type="SAM" id="Coils"/>
    </source>
</evidence>
<feature type="coiled-coil region" evidence="1">
    <location>
        <begin position="793"/>
        <end position="858"/>
    </location>
</feature>
<sequence length="1873" mass="212210">MSRRWPPVTDVYLTPVLEKEAEACLQRLVFPSQDHNPCTVVGKNILMSEVIASAVIGEAVSRISTFLVDKYNQKSSEEDGLERLEMAQIRMEAALEISSMWPPVTDSSLQRWRKKLKRASDECSHVMDRCKRRAMEDDEMEQEVRWCSFPKRIAHATRSFISSFAGDKNVDSLITTSTIQRFERLADGAGEFLRFMEFGSIGRINYTIVDPLTGHLLAGKAVQYENSHGNQYYLAARPMNFAERGLEAGVLLRYQNHERPEENFILGILLRLATSTNVTRIMARCLELLPPNFKPVAEAAKQELTQVHQRGLYCFPFVDSTDQEYWSIHRAETHRARPNFACCKEHGYHGQSRSSDMVEPSGTLFPEPVIKLAVQRHFSVQQKLSSSSSSPSGHNNRRTPLLQLTAVFAPHMSPEQLPSGAESVAIMAIDGREEQPVRRNVGLRELEELLLPNAISRLCHEAADGSSAHEVFWRSDHGAAYLCVEKTGTEMAGCSQTHWPRSALVRQRRRRGGWWLAMEDRKRRGRAPNHRPMRESYMHTDRRIDISCPVLIREESYRILKMGEMLRGADGEAGNGANQVGGSLETSNKWQITGRPLLRWQKKLKRAAEECDDTLRKCRQHLQDEEEEEHQVSNSSFPRRFVHATKSLVSSIFHSNIDEPLRSAGRRFEWYAYGASDFLRCVEFGGTPHGYLFFDPLIGHLLVGESLECTLVQGNKQHLFWIQPNNIAERGLLPSHFKSTTENVRKQLNYLHKTSPGCHMLGLLKMEEMVGSAVVNETVNRIISGLIDKHERKSSAEEHIERLEMANIKLEAALETSNKWQITSGPLLRWQKKLKRAAQECEDTLHKCRQRIQEEEAEEQSQVDLLFEDLSDGANDFLRFLEFGGTPRRYLFFNPLIGHLLAGESLQYKLVNGTKHHRFSIRPDNTAEQGREAKLVLVYHDYSAPEDNFYFGMMLQLSESTNIIGTAINCLKLYTPHFESTTEVVRNKLTQLPTQDFSWVPNACSYHWDNIDNIISEWYRPNPLCCKNHDQKVCDSKNMDKIKLPDVSLEPVIGVNLLCQVSFPGFREQGTIVGSKSSPIEFPHLNVMVVYTPHGSSEDLFPAVESTVIEVINGNEQHCLHTNISLERTEEIMYPRAIDCFRQNAKATSYQMFWKSKHGGSEGNLEHAEQMENHSRSQKRQQERRTSQQKTPKLTILMYLEDRSSVVVLSKKKKFMEFGSIGNINYMLFGSIGNINYMLVAPLTGHLLAGKALQYESCGVNQYYLAARPVRFAERGLEAGVLLCYDNHERPEKNFVLGIVLRMTASTNVTGIVARCLESSLTPNFKHVAEAAKEELTQVHQRGFYCFPFVDSTDSEYWSIHHSKTHLARPNPTCCEGSNMVEESGKFPEPLIKLIVQRHISTQQKLSSSSSSSSSGHGGSNCSGDSVPPPLQLTAVFYAMAAAAKDRQGGSAWSSGARRYGHGAALLSAASAHYFEMEEVVGSAVVHETVNKIISGLIDRCERKSSAEEQMERLEMAQIKLEVALEASNKWQISSGPLLRWQKKLKRAAEECDNTIRNCRQRVEEQEEAEQQVRDSSFPRRIAHATKSLISSIFNGNIDEQPSRSAVRRFEWYADGASDFLRSVEFGGTPRNYLFFDSLIGHLLAGETLEYKLVQGNKHHLFWIRPNNIAERVEAKLIFVYNDSDAPEDNFFFGLMLQLSQSTDIVGTAIKASLGGKGCSLTKPSHLKLAVLFLPHDSSTVILPATDNFAVEVIDGEEQPFCHKNITLEQLDKIMLPNAIDSFNQNAEATAHKLLWNSKHGTAFFHVGKTRMKETLLQQQDLELQSRADVISNFLNLWVELERSPVRMQCSVVDWIQALFARPRDSKRHLASI</sequence>
<dbReference type="HOGENOM" id="CLU_236378_0_0_1"/>
<accession>A0A0D9WV13</accession>
<feature type="coiled-coil region" evidence="1">
    <location>
        <begin position="1504"/>
        <end position="1576"/>
    </location>
</feature>
<protein>
    <submittedName>
        <fullName evidence="3">Uncharacterized protein</fullName>
    </submittedName>
</protein>
<keyword evidence="1" id="KW-0175">Coiled coil</keyword>
<proteinExistence type="predicted"/>
<feature type="coiled-coil region" evidence="1">
    <location>
        <begin position="597"/>
        <end position="628"/>
    </location>
</feature>
<name>A0A0D9WV13_9ORYZ</name>
<evidence type="ECO:0000313" key="3">
    <source>
        <dbReference type="EnsemblPlants" id="LPERR07G01370.1"/>
    </source>
</evidence>
<feature type="region of interest" description="Disordered" evidence="2">
    <location>
        <begin position="1161"/>
        <end position="1190"/>
    </location>
</feature>
<dbReference type="PANTHER" id="PTHR33377:SF74">
    <property type="entry name" value="OS07G0121000 PROTEIN"/>
    <property type="match status" value="1"/>
</dbReference>
<dbReference type="Pfam" id="PF08224">
    <property type="entry name" value="DUF1719"/>
    <property type="match status" value="5"/>
</dbReference>
<dbReference type="SMART" id="SM01157">
    <property type="entry name" value="DUF1719"/>
    <property type="match status" value="5"/>
</dbReference>